<keyword evidence="1" id="KW-0472">Membrane</keyword>
<dbReference type="PANTHER" id="PTHR43592:SF15">
    <property type="entry name" value="CAAX AMINO TERMINAL PROTEASE FAMILY PROTEIN"/>
    <property type="match status" value="1"/>
</dbReference>
<accession>A0ABD3PB59</accession>
<dbReference type="GO" id="GO:0080120">
    <property type="term" value="P:CAAX-box protein maturation"/>
    <property type="evidence" value="ECO:0007669"/>
    <property type="project" value="UniProtKB-ARBA"/>
</dbReference>
<dbReference type="EMBL" id="JABMIG020000227">
    <property type="protein sequence ID" value="KAL3784892.1"/>
    <property type="molecule type" value="Genomic_DNA"/>
</dbReference>
<keyword evidence="1" id="KW-1133">Transmembrane helix</keyword>
<dbReference type="Pfam" id="PF02517">
    <property type="entry name" value="Rce1-like"/>
    <property type="match status" value="1"/>
</dbReference>
<feature type="domain" description="CAAX prenyl protease 2/Lysostaphin resistance protein A-like" evidence="2">
    <location>
        <begin position="231"/>
        <end position="318"/>
    </location>
</feature>
<keyword evidence="4" id="KW-1185">Reference proteome</keyword>
<dbReference type="Proteomes" id="UP001516023">
    <property type="component" value="Unassembled WGS sequence"/>
</dbReference>
<protein>
    <recommendedName>
        <fullName evidence="2">CAAX prenyl protease 2/Lysostaphin resistance protein A-like domain-containing protein</fullName>
    </recommendedName>
</protein>
<dbReference type="AlphaFoldDB" id="A0ABD3PB59"/>
<feature type="transmembrane region" description="Helical" evidence="1">
    <location>
        <begin position="266"/>
        <end position="299"/>
    </location>
</feature>
<comment type="caution">
    <text evidence="3">The sequence shown here is derived from an EMBL/GenBank/DDBJ whole genome shotgun (WGS) entry which is preliminary data.</text>
</comment>
<sequence length="527" mass="58126">MKFVATRLKRSYVVVITANLLSFSPAAMGKPSLSSNIGYRRVPAFSFPHHFSSVPISPLAGVQTNRISSSVSLHPKSVTKIPSLNRVWSNRRLRLLANAYHLKNGMTSSCLFASVDDDGLTSETESPNAKGSSLRNDIQNIITLIGAQGLLVPFSIVLAKVLELPNRGLGATFSFSTTALVDGLQWTTPLFVLAGIMKLIEPYSPALQDVTKATQRSVLAVMGSKRRPIFAIFVSVLLGAVAGWGEEWLFRGVFQTSLSRLFGNEIALAVSGVVFGLLHAVTPVYALLAGAASVFFGYLYNTSQNLAVPMVCHAVYDVGALLWAHFSVTALSKEEQQKLLEGGPGAPILSTTNNDLVYVPFTDDRSCRNSFLVGVTCCDTMNNTNCPKKYQPGTPLSSDQSHWSIICSLGNILRITMPSQRKRFLLYRSMNHSTQLIYSKAIARCTEMFTHRCDEANAGTPDCFYFSGMNFPPFSCIIWAIANTFKLHPFYKPHVDISFELIIRHIYKIYKFIIVEALHDYTIYLDS</sequence>
<proteinExistence type="predicted"/>
<keyword evidence="1" id="KW-0812">Transmembrane</keyword>
<organism evidence="3 4">
    <name type="scientific">Cyclotella cryptica</name>
    <dbReference type="NCBI Taxonomy" id="29204"/>
    <lineage>
        <taxon>Eukaryota</taxon>
        <taxon>Sar</taxon>
        <taxon>Stramenopiles</taxon>
        <taxon>Ochrophyta</taxon>
        <taxon>Bacillariophyta</taxon>
        <taxon>Coscinodiscophyceae</taxon>
        <taxon>Thalassiosirophycidae</taxon>
        <taxon>Stephanodiscales</taxon>
        <taxon>Stephanodiscaceae</taxon>
        <taxon>Cyclotella</taxon>
    </lineage>
</organism>
<evidence type="ECO:0000259" key="2">
    <source>
        <dbReference type="Pfam" id="PF02517"/>
    </source>
</evidence>
<dbReference type="GO" id="GO:0004175">
    <property type="term" value="F:endopeptidase activity"/>
    <property type="evidence" value="ECO:0007669"/>
    <property type="project" value="UniProtKB-ARBA"/>
</dbReference>
<name>A0ABD3PB59_9STRA</name>
<gene>
    <name evidence="3" type="ORF">HJC23_012495</name>
</gene>
<dbReference type="PANTHER" id="PTHR43592">
    <property type="entry name" value="CAAX AMINO TERMINAL PROTEASE"/>
    <property type="match status" value="1"/>
</dbReference>
<reference evidence="3 4" key="1">
    <citation type="journal article" date="2020" name="G3 (Bethesda)">
        <title>Improved Reference Genome for Cyclotella cryptica CCMP332, a Model for Cell Wall Morphogenesis, Salinity Adaptation, and Lipid Production in Diatoms (Bacillariophyta).</title>
        <authorList>
            <person name="Roberts W.R."/>
            <person name="Downey K.M."/>
            <person name="Ruck E.C."/>
            <person name="Traller J.C."/>
            <person name="Alverson A.J."/>
        </authorList>
    </citation>
    <scope>NUCLEOTIDE SEQUENCE [LARGE SCALE GENOMIC DNA]</scope>
    <source>
        <strain evidence="3 4">CCMP332</strain>
    </source>
</reference>
<evidence type="ECO:0000313" key="3">
    <source>
        <dbReference type="EMBL" id="KAL3784892.1"/>
    </source>
</evidence>
<evidence type="ECO:0000313" key="4">
    <source>
        <dbReference type="Proteomes" id="UP001516023"/>
    </source>
</evidence>
<feature type="transmembrane region" description="Helical" evidence="1">
    <location>
        <begin position="229"/>
        <end position="246"/>
    </location>
</feature>
<evidence type="ECO:0000256" key="1">
    <source>
        <dbReference type="SAM" id="Phobius"/>
    </source>
</evidence>
<dbReference type="InterPro" id="IPR003675">
    <property type="entry name" value="Rce1/LyrA-like_dom"/>
</dbReference>